<accession>A0AA35J469</accession>
<dbReference type="GO" id="GO:0043248">
    <property type="term" value="P:proteasome assembly"/>
    <property type="evidence" value="ECO:0007669"/>
    <property type="project" value="InterPro"/>
</dbReference>
<gene>
    <name evidence="1" type="primary">SUVC12G2450</name>
    <name evidence="1" type="ORF">SUVC_12G2450</name>
</gene>
<organism evidence="1 2">
    <name type="scientific">Saccharomyces uvarum</name>
    <name type="common">Yeast</name>
    <name type="synonym">Saccharomyces bayanus var. uvarum</name>
    <dbReference type="NCBI Taxonomy" id="230603"/>
    <lineage>
        <taxon>Eukaryota</taxon>
        <taxon>Fungi</taxon>
        <taxon>Dikarya</taxon>
        <taxon>Ascomycota</taxon>
        <taxon>Saccharomycotina</taxon>
        <taxon>Saccharomycetes</taxon>
        <taxon>Saccharomycetales</taxon>
        <taxon>Saccharomycetaceae</taxon>
        <taxon>Saccharomyces</taxon>
    </lineage>
</organism>
<dbReference type="InterPro" id="IPR038605">
    <property type="entry name" value="Pba1_sf"/>
</dbReference>
<proteinExistence type="predicted"/>
<dbReference type="AlphaFoldDB" id="A0AA35J469"/>
<dbReference type="Pfam" id="PF10450">
    <property type="entry name" value="POC1"/>
    <property type="match status" value="1"/>
</dbReference>
<evidence type="ECO:0000313" key="1">
    <source>
        <dbReference type="EMBL" id="CAI4046721.1"/>
    </source>
</evidence>
<sequence length="277" mass="31213">MLFKQWNDLPEPRHQLDFPEISKNLQSLEVCPVPKVELPQDLDVSQYSRVVITTKIMNPLFPKNLLKLISIGEIKTSLMVKELNPIQPTDAHSWNYDENFPNEINPNSRTATSNEETLYNFSFPIYSFGKTLLFSIEENFINISPIFGNMISRSIASQLVKTSPDVIIIGTSDRISNMKIMTEDECTLQPPEFVTGFIGSVLTQLITGANKGMKFKCLVVPSEGPNGFEKFSLSDMGSLIDVCSQWFGLDHSKYSEECHRLWRCDSAAIGAQSGLYI</sequence>
<dbReference type="Proteomes" id="UP001162090">
    <property type="component" value="Chromosome 12"/>
</dbReference>
<dbReference type="EMBL" id="OX365923">
    <property type="protein sequence ID" value="CAI4046721.1"/>
    <property type="molecule type" value="Genomic_DNA"/>
</dbReference>
<evidence type="ECO:0000313" key="2">
    <source>
        <dbReference type="Proteomes" id="UP001162090"/>
    </source>
</evidence>
<name>A0AA35J469_SACUV</name>
<reference evidence="1" key="1">
    <citation type="submission" date="2022-10" db="EMBL/GenBank/DDBJ databases">
        <authorList>
            <person name="Byrne P K."/>
        </authorList>
    </citation>
    <scope>NUCLEOTIDE SEQUENCE</scope>
    <source>
        <strain evidence="1">CBS7001</strain>
    </source>
</reference>
<dbReference type="InterPro" id="IPR018855">
    <property type="entry name" value="Psome_chaperone_1_fun"/>
</dbReference>
<protein>
    <submittedName>
        <fullName evidence="1">Uncharacterized protein</fullName>
    </submittedName>
</protein>
<dbReference type="Gene3D" id="3.40.50.12120">
    <property type="entry name" value="POC1 chaperone"/>
    <property type="match status" value="2"/>
</dbReference>